<keyword evidence="2 3" id="KW-0408">Iron</keyword>
<dbReference type="InterPro" id="IPR011429">
    <property type="entry name" value="Cyt_c_Planctomycete-type"/>
</dbReference>
<keyword evidence="6" id="KW-1185">Reference proteome</keyword>
<dbReference type="PANTHER" id="PTHR35889:SF3">
    <property type="entry name" value="F-BOX DOMAIN-CONTAINING PROTEIN"/>
    <property type="match status" value="1"/>
</dbReference>
<evidence type="ECO:0000259" key="4">
    <source>
        <dbReference type="PROSITE" id="PS51007"/>
    </source>
</evidence>
<dbReference type="InterPro" id="IPR011444">
    <property type="entry name" value="DUF1549"/>
</dbReference>
<dbReference type="Pfam" id="PF07583">
    <property type="entry name" value="PSCyt2"/>
    <property type="match status" value="1"/>
</dbReference>
<dbReference type="OrthoDB" id="127107at2"/>
<dbReference type="Pfam" id="PF07635">
    <property type="entry name" value="PSCyt1"/>
    <property type="match status" value="1"/>
</dbReference>
<dbReference type="InterPro" id="IPR022655">
    <property type="entry name" value="DUF1553"/>
</dbReference>
<organism evidence="5 6">
    <name type="scientific">Rubripirellula tenax</name>
    <dbReference type="NCBI Taxonomy" id="2528015"/>
    <lineage>
        <taxon>Bacteria</taxon>
        <taxon>Pseudomonadati</taxon>
        <taxon>Planctomycetota</taxon>
        <taxon>Planctomycetia</taxon>
        <taxon>Pirellulales</taxon>
        <taxon>Pirellulaceae</taxon>
        <taxon>Rubripirellula</taxon>
    </lineage>
</organism>
<evidence type="ECO:0000313" key="6">
    <source>
        <dbReference type="Proteomes" id="UP000318288"/>
    </source>
</evidence>
<dbReference type="GO" id="GO:0020037">
    <property type="term" value="F:heme binding"/>
    <property type="evidence" value="ECO:0007669"/>
    <property type="project" value="InterPro"/>
</dbReference>
<accession>A0A5C6F5W5</accession>
<evidence type="ECO:0000256" key="3">
    <source>
        <dbReference type="PROSITE-ProRule" id="PRU00433"/>
    </source>
</evidence>
<dbReference type="RefSeq" id="WP_146457401.1">
    <property type="nucleotide sequence ID" value="NZ_SJPW01000003.1"/>
</dbReference>
<sequence>MKFPSPALFVLGSVWILGAIGFCVTTFADPATGGAKVVDADSVRFFESRIRPLLISRCYECHAGESREGGLSLDRSDSLAIGGDSGPAVVSGDVEASLLVAAIRYDELEMPPDAPLSEKERSDVEAWIRGGAVWPVKDKAAATNPVDEDATDMAAELDAELGNWWAAKPIDPETPPDNIAGIHSPTIIDRYVDQGLDAVQLHRAPVADRTKLIRRLSYDLLGVPPSPEAIDRFAADRRSDAYTRLVDSYFADPAYGTRMARLWLDLVRYAESDGWRADAYRPQVWRYRDFVVDAFNEKMPYDRFVSLQLAGDEVSPGDNRTLAATGFLRLGIFEYNQRDAEGQWHNIVDEMTDVTADVFLATGLACAKCHDHKFDPIPRADYFRFRSVFEPVSFRDVNTVPRDADAEAEIATLLAELVDVEGGDIRALKDSHADRFPLEVQSAYRKPVDQRNTYEHQLAYIVARQVIEEGLQDGKIRKALGEERYQRRTAILKQLDRWGADPYSLDAMLTVADASGSIRPTRLPGRSQGRSFEPGVPLVLGGGALDATPPTESPGSSGRRSALATWITSPGNPIAARVMVNRLWQFHFGSGLVRSPNDFGILGERPTHPQLLDYLAQRFIESGWSIERIQREIVMTASYRQSAVHHDAAAAKTVDADNRLLWHRTVRRLDAEQYRDSLLVAMDGLIDTGGGPGPSDHAGRRSIYIRRFRNSSDEMLAALDVPPGVVGTARRDVTTTAPQSLMMLNSPRVLGAAGRVAERVRGELQGEVRVVAPEVFGAAFVDRVHRILTGAKASDELKSSLGKLAASGSEGQTDVCHILINSNAFLFVE</sequence>
<feature type="domain" description="Cytochrome c" evidence="4">
    <location>
        <begin position="29"/>
        <end position="161"/>
    </location>
</feature>
<evidence type="ECO:0000256" key="2">
    <source>
        <dbReference type="ARBA" id="ARBA00023004"/>
    </source>
</evidence>
<keyword evidence="1 3" id="KW-0479">Metal-binding</keyword>
<evidence type="ECO:0000313" key="5">
    <source>
        <dbReference type="EMBL" id="TWU56382.1"/>
    </source>
</evidence>
<comment type="caution">
    <text evidence="5">The sequence shown here is derived from an EMBL/GenBank/DDBJ whole genome shotgun (WGS) entry which is preliminary data.</text>
</comment>
<dbReference type="PROSITE" id="PS51007">
    <property type="entry name" value="CYTC"/>
    <property type="match status" value="1"/>
</dbReference>
<name>A0A5C6F5W5_9BACT</name>
<dbReference type="PANTHER" id="PTHR35889">
    <property type="entry name" value="CYCLOINULO-OLIGOSACCHARIDE FRUCTANOTRANSFERASE-RELATED"/>
    <property type="match status" value="1"/>
</dbReference>
<gene>
    <name evidence="5" type="ORF">Poly51_22920</name>
</gene>
<keyword evidence="3" id="KW-0349">Heme</keyword>
<dbReference type="AlphaFoldDB" id="A0A5C6F5W5"/>
<proteinExistence type="predicted"/>
<protein>
    <submittedName>
        <fullName evidence="5">Planctomycete cytochrome C</fullName>
    </submittedName>
</protein>
<reference evidence="5 6" key="1">
    <citation type="submission" date="2019-02" db="EMBL/GenBank/DDBJ databases">
        <title>Deep-cultivation of Planctomycetes and their phenomic and genomic characterization uncovers novel biology.</title>
        <authorList>
            <person name="Wiegand S."/>
            <person name="Jogler M."/>
            <person name="Boedeker C."/>
            <person name="Pinto D."/>
            <person name="Vollmers J."/>
            <person name="Rivas-Marin E."/>
            <person name="Kohn T."/>
            <person name="Peeters S.H."/>
            <person name="Heuer A."/>
            <person name="Rast P."/>
            <person name="Oberbeckmann S."/>
            <person name="Bunk B."/>
            <person name="Jeske O."/>
            <person name="Meyerdierks A."/>
            <person name="Storesund J.E."/>
            <person name="Kallscheuer N."/>
            <person name="Luecker S."/>
            <person name="Lage O.M."/>
            <person name="Pohl T."/>
            <person name="Merkel B.J."/>
            <person name="Hornburger P."/>
            <person name="Mueller R.-W."/>
            <person name="Bruemmer F."/>
            <person name="Labrenz M."/>
            <person name="Spormann A.M."/>
            <person name="Op Den Camp H."/>
            <person name="Overmann J."/>
            <person name="Amann R."/>
            <person name="Jetten M.S.M."/>
            <person name="Mascher T."/>
            <person name="Medema M.H."/>
            <person name="Devos D.P."/>
            <person name="Kaster A.-K."/>
            <person name="Ovreas L."/>
            <person name="Rohde M."/>
            <person name="Galperin M.Y."/>
            <person name="Jogler C."/>
        </authorList>
    </citation>
    <scope>NUCLEOTIDE SEQUENCE [LARGE SCALE GENOMIC DNA]</scope>
    <source>
        <strain evidence="5 6">Poly51</strain>
    </source>
</reference>
<dbReference type="Proteomes" id="UP000318288">
    <property type="component" value="Unassembled WGS sequence"/>
</dbReference>
<dbReference type="InterPro" id="IPR009056">
    <property type="entry name" value="Cyt_c-like_dom"/>
</dbReference>
<evidence type="ECO:0000256" key="1">
    <source>
        <dbReference type="ARBA" id="ARBA00022723"/>
    </source>
</evidence>
<dbReference type="EMBL" id="SJPW01000003">
    <property type="protein sequence ID" value="TWU56382.1"/>
    <property type="molecule type" value="Genomic_DNA"/>
</dbReference>
<dbReference type="GO" id="GO:0009055">
    <property type="term" value="F:electron transfer activity"/>
    <property type="evidence" value="ECO:0007669"/>
    <property type="project" value="InterPro"/>
</dbReference>
<dbReference type="Pfam" id="PF07587">
    <property type="entry name" value="PSD1"/>
    <property type="match status" value="1"/>
</dbReference>
<dbReference type="GO" id="GO:0046872">
    <property type="term" value="F:metal ion binding"/>
    <property type="evidence" value="ECO:0007669"/>
    <property type="project" value="UniProtKB-KW"/>
</dbReference>